<dbReference type="InterPro" id="IPR047971">
    <property type="entry name" value="ExeM-like"/>
</dbReference>
<protein>
    <recommendedName>
        <fullName evidence="5">Extracellular nuclease</fullName>
    </recommendedName>
</protein>
<dbReference type="InterPro" id="IPR036691">
    <property type="entry name" value="Endo/exonu/phosph_ase_sf"/>
</dbReference>
<evidence type="ECO:0000256" key="1">
    <source>
        <dbReference type="SAM" id="MobiDB-lite"/>
    </source>
</evidence>
<evidence type="ECO:0000256" key="2">
    <source>
        <dbReference type="SAM" id="SignalP"/>
    </source>
</evidence>
<reference evidence="3 4" key="1">
    <citation type="submission" date="2024-10" db="EMBL/GenBank/DDBJ databases">
        <title>Updated reference genomes for cyclostephanoid diatoms.</title>
        <authorList>
            <person name="Roberts W.R."/>
            <person name="Alverson A.J."/>
        </authorList>
    </citation>
    <scope>NUCLEOTIDE SEQUENCE [LARGE SCALE GENOMIC DNA]</scope>
    <source>
        <strain evidence="3 4">AJA010-31</strain>
    </source>
</reference>
<keyword evidence="2" id="KW-0732">Signal</keyword>
<name>A0ABD3QN74_9STRA</name>
<dbReference type="PANTHER" id="PTHR42834">
    <property type="entry name" value="ENDONUCLEASE/EXONUCLEASE/PHOSPHATASE FAMILY PROTEIN (AFU_ORTHOLOGUE AFUA_3G09210)"/>
    <property type="match status" value="1"/>
</dbReference>
<accession>A0ABD3QN74</accession>
<evidence type="ECO:0000313" key="3">
    <source>
        <dbReference type="EMBL" id="KAL3800981.1"/>
    </source>
</evidence>
<feature type="compositionally biased region" description="Low complexity" evidence="1">
    <location>
        <begin position="928"/>
        <end position="943"/>
    </location>
</feature>
<feature type="region of interest" description="Disordered" evidence="1">
    <location>
        <begin position="909"/>
        <end position="1042"/>
    </location>
</feature>
<proteinExistence type="predicted"/>
<dbReference type="CDD" id="cd04486">
    <property type="entry name" value="YhcR_OBF_like"/>
    <property type="match status" value="1"/>
</dbReference>
<feature type="compositionally biased region" description="Low complexity" evidence="1">
    <location>
        <begin position="950"/>
        <end position="962"/>
    </location>
</feature>
<dbReference type="Gene3D" id="3.60.10.10">
    <property type="entry name" value="Endonuclease/exonuclease/phosphatase"/>
    <property type="match status" value="1"/>
</dbReference>
<sequence length="1042" mass="110880">MLHNYFREIICAFAIFASSLASADAANACANAKINEFQPNPIGTDPPDTTIEILCADADKGRGSNFTGWIVSVENDKDAGQGTVDRVAQFSGKFDTNGLLVMTMEDLENPSFTLVLMESFTGTKGTTDIDGDNDGNVDDTSSFVNVYDAIGITDTASADEPLYGQQLGGIDLPFTGATEGKEPSLVYRDAVDIQVLYLVDDSATSVKKIYGATEGKEPSYRDAVDIQVLYLVDDSATSVKKIYGGTVTDLAQADFVGQDPFQPTFGSVNPSSSIVAPTPSPLTSTSMKIHEIQGDSDSSPHVGKLISVTAVVIGDFQDGDADEKRNLKGFFLQEEDVDIDADPRTSEGIYVYDPNTYIDVHVGDLVRVYGTVDEHYGETQIKEVTLVEVVSSNNPLPSAATITLPTSGITKNGNGAYQPDLEAYEGMLVKFTDTLTITEMYNLARFNEIKLVQGARPYTYTQKNAPSAASYDAHIKELGARRITYDDGLSLQNKLICNLDGFGNLDGNGTCVSGGFNTDNSPRMGDTVVDLMGVLYYKWAGSTSSDATWRVTSIKDGTVNFVKTNPRPQIPPSVGGALTLVSANVLNFFLTLDDGSSTTQNGLEPRGANNQEEFDRQAKKLVNSIIALDPDVLGMLELENYFSQGSAFNALEFLVAELNKVAGAGYFAWVIPGQSYVDISDAISSGFLFKTSSIEWLGKVAVLRDEVLSSIGIDNSTAVFDGPNTNRASFAASFKPKGGACITVALNHLKSKGGSGTGDDADQIDGSGNWNAIRLKGAKAIHAWMETDPTGGGCLLKALMGDMNSYSMEDPIMYFESVGYTDVEKRFNGDDAYSYGFDGQIGTLDYILANAAFNNLVTGASSWHVNADEAAALDYNTDFGRDKMIFNADLTVRFSDHDPMVVGFDLEATTGSPVTNHPTTGTPISSAPTDHPTTGTPTTSTPISSPPTNHPTTGTPTTSSPISSPPTNHPTTGTPTTSSPISSPPTNHPTTGTPTSSSPISSPPTNNPTFKSSKQSKLAKATHAPVAHKPTVSKTSKHSSAD</sequence>
<dbReference type="Proteomes" id="UP001530400">
    <property type="component" value="Unassembled WGS sequence"/>
</dbReference>
<dbReference type="AlphaFoldDB" id="A0ABD3QN74"/>
<feature type="compositionally biased region" description="Low complexity" evidence="1">
    <location>
        <begin position="969"/>
        <end position="981"/>
    </location>
</feature>
<gene>
    <name evidence="3" type="ORF">ACHAWO_007090</name>
</gene>
<dbReference type="EMBL" id="JALLPJ020000146">
    <property type="protein sequence ID" value="KAL3800981.1"/>
    <property type="molecule type" value="Genomic_DNA"/>
</dbReference>
<dbReference type="SUPFAM" id="SSF56219">
    <property type="entry name" value="DNase I-like"/>
    <property type="match status" value="1"/>
</dbReference>
<feature type="compositionally biased region" description="Low complexity" evidence="1">
    <location>
        <begin position="988"/>
        <end position="1000"/>
    </location>
</feature>
<dbReference type="NCBIfam" id="NF033681">
    <property type="entry name" value="ExeM_NucH_DNase"/>
    <property type="match status" value="1"/>
</dbReference>
<keyword evidence="4" id="KW-1185">Reference proteome</keyword>
<evidence type="ECO:0000313" key="4">
    <source>
        <dbReference type="Proteomes" id="UP001530400"/>
    </source>
</evidence>
<dbReference type="PANTHER" id="PTHR42834:SF1">
    <property type="entry name" value="ENDONUCLEASE_EXONUCLEASE_PHOSPHATASE FAMILY PROTEIN (AFU_ORTHOLOGUE AFUA_3G09210)"/>
    <property type="match status" value="1"/>
</dbReference>
<feature type="compositionally biased region" description="Polar residues" evidence="1">
    <location>
        <begin position="909"/>
        <end position="927"/>
    </location>
</feature>
<organism evidence="3 4">
    <name type="scientific">Cyclotella atomus</name>
    <dbReference type="NCBI Taxonomy" id="382360"/>
    <lineage>
        <taxon>Eukaryota</taxon>
        <taxon>Sar</taxon>
        <taxon>Stramenopiles</taxon>
        <taxon>Ochrophyta</taxon>
        <taxon>Bacillariophyta</taxon>
        <taxon>Coscinodiscophyceae</taxon>
        <taxon>Thalassiosirophycidae</taxon>
        <taxon>Stephanodiscales</taxon>
        <taxon>Stephanodiscaceae</taxon>
        <taxon>Cyclotella</taxon>
    </lineage>
</organism>
<feature type="chain" id="PRO_5044888045" description="Extracellular nuclease" evidence="2">
    <location>
        <begin position="26"/>
        <end position="1042"/>
    </location>
</feature>
<feature type="signal peptide" evidence="2">
    <location>
        <begin position="1"/>
        <end position="25"/>
    </location>
</feature>
<evidence type="ECO:0008006" key="5">
    <source>
        <dbReference type="Google" id="ProtNLM"/>
    </source>
</evidence>
<comment type="caution">
    <text evidence="3">The sequence shown here is derived from an EMBL/GenBank/DDBJ whole genome shotgun (WGS) entry which is preliminary data.</text>
</comment>